<dbReference type="AlphaFoldDB" id="A0A2I0CL19"/>
<keyword evidence="1" id="KW-0472">Membrane</keyword>
<evidence type="ECO:0000313" key="2">
    <source>
        <dbReference type="EMBL" id="PKF69849.1"/>
    </source>
</evidence>
<comment type="caution">
    <text evidence="2">The sequence shown here is derived from an EMBL/GenBank/DDBJ whole genome shotgun (WGS) entry which is preliminary data.</text>
</comment>
<protein>
    <submittedName>
        <fullName evidence="2">DUF4345 domain-containing protein</fullName>
    </submittedName>
</protein>
<keyword evidence="1" id="KW-1133">Transmembrane helix</keyword>
<feature type="transmembrane region" description="Helical" evidence="1">
    <location>
        <begin position="70"/>
        <end position="88"/>
    </location>
</feature>
<organism evidence="2 3">
    <name type="scientific">Pseudomonas fluvialis</name>
    <dbReference type="NCBI Taxonomy" id="1793966"/>
    <lineage>
        <taxon>Bacteria</taxon>
        <taxon>Pseudomonadati</taxon>
        <taxon>Pseudomonadota</taxon>
        <taxon>Gammaproteobacteria</taxon>
        <taxon>Pseudomonadales</taxon>
        <taxon>Pseudomonadaceae</taxon>
        <taxon>Pseudomonas</taxon>
    </lineage>
</organism>
<reference evidence="3" key="1">
    <citation type="submission" date="2017-12" db="EMBL/GenBank/DDBJ databases">
        <authorList>
            <person name="Yu X.-Y."/>
        </authorList>
    </citation>
    <scope>NUCLEOTIDE SEQUENCE [LARGE SCALE GENOMIC DNA]</scope>
    <source>
        <strain evidence="3">ZYSR67-Z</strain>
    </source>
</reference>
<sequence>MQRVFLLLQAMILLAFGLAYLLRPHEMANLSGMLLMQAAAISDVRAYYGALQMGLAAYLVLALTQHLARAALLLLLVLYSALVLGRLAGLWLDGGLQQTFNLYALLFELVSAGLAGYLLRRGA</sequence>
<dbReference type="Pfam" id="PF14248">
    <property type="entry name" value="DUF4345"/>
    <property type="match status" value="1"/>
</dbReference>
<dbReference type="Proteomes" id="UP000242861">
    <property type="component" value="Unassembled WGS sequence"/>
</dbReference>
<feature type="transmembrane region" description="Helical" evidence="1">
    <location>
        <begin position="100"/>
        <end position="119"/>
    </location>
</feature>
<keyword evidence="1" id="KW-0812">Transmembrane</keyword>
<accession>A0A2I0CL19</accession>
<feature type="transmembrane region" description="Helical" evidence="1">
    <location>
        <begin position="45"/>
        <end position="63"/>
    </location>
</feature>
<evidence type="ECO:0000313" key="3">
    <source>
        <dbReference type="Proteomes" id="UP000242861"/>
    </source>
</evidence>
<dbReference type="InterPro" id="IPR025597">
    <property type="entry name" value="DUF4345"/>
</dbReference>
<gene>
    <name evidence="2" type="ORF">CW360_16455</name>
</gene>
<name>A0A2I0CL19_9PSED</name>
<dbReference type="RefSeq" id="WP_101194427.1">
    <property type="nucleotide sequence ID" value="NZ_PIYS01000034.1"/>
</dbReference>
<evidence type="ECO:0000256" key="1">
    <source>
        <dbReference type="SAM" id="Phobius"/>
    </source>
</evidence>
<dbReference type="EMBL" id="PIYS01000034">
    <property type="protein sequence ID" value="PKF69849.1"/>
    <property type="molecule type" value="Genomic_DNA"/>
</dbReference>
<proteinExistence type="predicted"/>